<dbReference type="AlphaFoldDB" id="A0A023FU11"/>
<proteinExistence type="evidence at transcript level"/>
<dbReference type="EMBL" id="GBBK01000357">
    <property type="protein sequence ID" value="JAC24125.1"/>
    <property type="molecule type" value="mRNA"/>
</dbReference>
<evidence type="ECO:0000256" key="1">
    <source>
        <dbReference type="SAM" id="SignalP"/>
    </source>
</evidence>
<dbReference type="Gene3D" id="2.40.128.20">
    <property type="match status" value="1"/>
</dbReference>
<name>A0A023FU11_AMBCJ</name>
<organism evidence="2">
    <name type="scientific">Amblyomma cajennense</name>
    <name type="common">Cayenne tick</name>
    <name type="synonym">Acarus cajennensis</name>
    <dbReference type="NCBI Taxonomy" id="34607"/>
    <lineage>
        <taxon>Eukaryota</taxon>
        <taxon>Metazoa</taxon>
        <taxon>Ecdysozoa</taxon>
        <taxon>Arthropoda</taxon>
        <taxon>Chelicerata</taxon>
        <taxon>Arachnida</taxon>
        <taxon>Acari</taxon>
        <taxon>Parasitiformes</taxon>
        <taxon>Ixodida</taxon>
        <taxon>Ixodoidea</taxon>
        <taxon>Ixodidae</taxon>
        <taxon>Amblyomminae</taxon>
        <taxon>Amblyomma</taxon>
    </lineage>
</organism>
<sequence length="193" mass="21927">MSLLHTFLVCLFAFAVALAEPKEGTETNDDIHKFLNANDKIWVYNTSEENEKDITCRYDVRVTITQKGISFHRYNNTSTPELLKGEFLNWNDPKSNTYDAMYVTDAANNSVTDEVIEYVSSDNSCAVVSVSLMRTAHTETLREIRVPENALENEPEEGCKKKFEEILRLANKTARSHYSPSCKNKSTSTLLTQ</sequence>
<feature type="chain" id="PRO_5001521328" evidence="1">
    <location>
        <begin position="20"/>
        <end position="193"/>
    </location>
</feature>
<protein>
    <submittedName>
        <fullName evidence="2">Putative lipocalin-3 1</fullName>
    </submittedName>
</protein>
<dbReference type="SUPFAM" id="SSF50814">
    <property type="entry name" value="Lipocalins"/>
    <property type="match status" value="1"/>
</dbReference>
<dbReference type="InterPro" id="IPR012674">
    <property type="entry name" value="Calycin"/>
</dbReference>
<accession>A0A023FU11</accession>
<keyword evidence="1" id="KW-0732">Signal</keyword>
<reference evidence="2" key="1">
    <citation type="submission" date="2014-03" db="EMBL/GenBank/DDBJ databases">
        <title>The sialotranscriptome of Amblyomma triste, Amblyomma parvum and Amblyomma cajennense ticks, uncovered by 454-based RNA-seq.</title>
        <authorList>
            <person name="Garcia G.R."/>
            <person name="Gardinassi L.G."/>
            <person name="Ribeiro J.M."/>
            <person name="Anatriello E."/>
            <person name="Ferreira B.R."/>
            <person name="Moreira H.N."/>
            <person name="Mafra C."/>
            <person name="Olegario M.M."/>
            <person name="Szabo P.J."/>
            <person name="Miranda-Santos I.K."/>
            <person name="Maruyama S.R."/>
        </authorList>
    </citation>
    <scope>NUCLEOTIDE SEQUENCE</scope>
    <source>
        <strain evidence="2">Uberlandia</strain>
        <tissue evidence="2">Salivary glands</tissue>
    </source>
</reference>
<evidence type="ECO:0000313" key="2">
    <source>
        <dbReference type="EMBL" id="JAC24125.1"/>
    </source>
</evidence>
<feature type="signal peptide" evidence="1">
    <location>
        <begin position="1"/>
        <end position="19"/>
    </location>
</feature>